<dbReference type="WBParaSite" id="nRc.2.0.1.t44804-RA">
    <property type="protein sequence ID" value="nRc.2.0.1.t44804-RA"/>
    <property type="gene ID" value="nRc.2.0.1.g44804"/>
</dbReference>
<evidence type="ECO:0000313" key="1">
    <source>
        <dbReference type="Proteomes" id="UP000887565"/>
    </source>
</evidence>
<evidence type="ECO:0000313" key="2">
    <source>
        <dbReference type="WBParaSite" id="nRc.2.0.1.t44804-RA"/>
    </source>
</evidence>
<reference evidence="2" key="1">
    <citation type="submission" date="2022-11" db="UniProtKB">
        <authorList>
            <consortium name="WormBaseParasite"/>
        </authorList>
    </citation>
    <scope>IDENTIFICATION</scope>
</reference>
<protein>
    <submittedName>
        <fullName evidence="2">Uncharacterized protein</fullName>
    </submittedName>
</protein>
<dbReference type="Proteomes" id="UP000887565">
    <property type="component" value="Unplaced"/>
</dbReference>
<sequence>MHVVTIYARKNSSNFSYHLYDLCSDRLNFVFKTLGAMYGLNQGSFSCCLLRQPSGSTLRGRGKGDLFVWPVSKWY</sequence>
<organism evidence="1 2">
    <name type="scientific">Romanomermis culicivorax</name>
    <name type="common">Nematode worm</name>
    <dbReference type="NCBI Taxonomy" id="13658"/>
    <lineage>
        <taxon>Eukaryota</taxon>
        <taxon>Metazoa</taxon>
        <taxon>Ecdysozoa</taxon>
        <taxon>Nematoda</taxon>
        <taxon>Enoplea</taxon>
        <taxon>Dorylaimia</taxon>
        <taxon>Mermithida</taxon>
        <taxon>Mermithoidea</taxon>
        <taxon>Mermithidae</taxon>
        <taxon>Romanomermis</taxon>
    </lineage>
</organism>
<keyword evidence="1" id="KW-1185">Reference proteome</keyword>
<name>A0A915L0U7_ROMCU</name>
<accession>A0A915L0U7</accession>
<dbReference type="AlphaFoldDB" id="A0A915L0U7"/>
<proteinExistence type="predicted"/>